<dbReference type="AlphaFoldDB" id="A0A059BUA5"/>
<name>A0A059BUA5_EUCGR</name>
<dbReference type="Gramene" id="KCW69225">
    <property type="protein sequence ID" value="KCW69225"/>
    <property type="gene ID" value="EUGRSUZ_F02739"/>
</dbReference>
<reference evidence="2" key="1">
    <citation type="submission" date="2013-07" db="EMBL/GenBank/DDBJ databases">
        <title>The genome of Eucalyptus grandis.</title>
        <authorList>
            <person name="Schmutz J."/>
            <person name="Hayes R."/>
            <person name="Myburg A."/>
            <person name="Tuskan G."/>
            <person name="Grattapaglia D."/>
            <person name="Rokhsar D.S."/>
        </authorList>
    </citation>
    <scope>NUCLEOTIDE SEQUENCE</scope>
    <source>
        <tissue evidence="2">Leaf extractions</tissue>
    </source>
</reference>
<dbReference type="OMA" id="WRLNTPF"/>
<proteinExistence type="predicted"/>
<protein>
    <recommendedName>
        <fullName evidence="1">DUF7912 domain-containing protein</fullName>
    </recommendedName>
</protein>
<dbReference type="PANTHER" id="PTHR34544">
    <property type="entry name" value="OSJNBA0006B20.18 PROTEIN"/>
    <property type="match status" value="1"/>
</dbReference>
<accession>A0A059BUA5</accession>
<feature type="domain" description="DUF7912" evidence="1">
    <location>
        <begin position="275"/>
        <end position="364"/>
    </location>
</feature>
<organism evidence="2">
    <name type="scientific">Eucalyptus grandis</name>
    <name type="common">Flooded gum</name>
    <dbReference type="NCBI Taxonomy" id="71139"/>
    <lineage>
        <taxon>Eukaryota</taxon>
        <taxon>Viridiplantae</taxon>
        <taxon>Streptophyta</taxon>
        <taxon>Embryophyta</taxon>
        <taxon>Tracheophyta</taxon>
        <taxon>Spermatophyta</taxon>
        <taxon>Magnoliopsida</taxon>
        <taxon>eudicotyledons</taxon>
        <taxon>Gunneridae</taxon>
        <taxon>Pentapetalae</taxon>
        <taxon>rosids</taxon>
        <taxon>malvids</taxon>
        <taxon>Myrtales</taxon>
        <taxon>Myrtaceae</taxon>
        <taxon>Myrtoideae</taxon>
        <taxon>Eucalypteae</taxon>
        <taxon>Eucalyptus</taxon>
    </lineage>
</organism>
<dbReference type="PANTHER" id="PTHR34544:SF1">
    <property type="entry name" value="OS04G0438300 PROTEIN"/>
    <property type="match status" value="1"/>
</dbReference>
<gene>
    <name evidence="2" type="ORF">EUGRSUZ_F02739</name>
</gene>
<dbReference type="EMBL" id="KK198758">
    <property type="protein sequence ID" value="KCW69225.1"/>
    <property type="molecule type" value="Genomic_DNA"/>
</dbReference>
<sequence length="367" mass="41287">MRTWISPKDKFHKMVPERREQASAWSVAKKNRRRKLCPLPFRLHYAQEKEMNLVTPWKLRPTPPLAPVPSGLEATAFRPPSRRTHDCSSSFRARPSPNMAFASLARKRDSQPEPVLKPTIVEEVSAGVDEEEDAVIFDGFDDDALDDEYEDRNFEDEYLEDDAEVYAGDGGGGGGISLAGTWWDKEALAIAQEVSRSFDGDLKIYAFKTLLNCTIQVRIENLSKRSGSPSIEDIEAFSVTYRARLGEAEAAKSVPENLSLELSFQVSSPGVERVIGVPHDFDRFMDRSMFVKYIAETDSSGSSSEGDGIFKLVSVDMETKCCTWGLADVRANREKAGKGRPLNKKQREWRLTTSFDSLRLVRLYSDI</sequence>
<dbReference type="InParanoid" id="A0A059BUA5"/>
<dbReference type="STRING" id="71139.A0A059BUA5"/>
<dbReference type="eggNOG" id="ENOG502QR64">
    <property type="taxonomic scope" value="Eukaryota"/>
</dbReference>
<dbReference type="FunCoup" id="A0A059BUA5">
    <property type="interactions" value="903"/>
</dbReference>
<evidence type="ECO:0000259" key="1">
    <source>
        <dbReference type="Pfam" id="PF25498"/>
    </source>
</evidence>
<evidence type="ECO:0000313" key="2">
    <source>
        <dbReference type="EMBL" id="KCW69225.1"/>
    </source>
</evidence>
<dbReference type="Pfam" id="PF25498">
    <property type="entry name" value="DUF7912"/>
    <property type="match status" value="1"/>
</dbReference>
<dbReference type="InterPro" id="IPR057234">
    <property type="entry name" value="DUF7912"/>
</dbReference>